<accession>A0A543HJS0</accession>
<gene>
    <name evidence="1" type="ORF">FBY41_3877</name>
</gene>
<keyword evidence="2" id="KW-1185">Reference proteome</keyword>
<dbReference type="Proteomes" id="UP000316747">
    <property type="component" value="Unassembled WGS sequence"/>
</dbReference>
<evidence type="ECO:0008006" key="3">
    <source>
        <dbReference type="Google" id="ProtNLM"/>
    </source>
</evidence>
<evidence type="ECO:0000313" key="2">
    <source>
        <dbReference type="Proteomes" id="UP000316747"/>
    </source>
</evidence>
<name>A0A543HJS0_9MICO</name>
<organism evidence="1 2">
    <name type="scientific">Humibacillus xanthopallidus</name>
    <dbReference type="NCBI Taxonomy" id="412689"/>
    <lineage>
        <taxon>Bacteria</taxon>
        <taxon>Bacillati</taxon>
        <taxon>Actinomycetota</taxon>
        <taxon>Actinomycetes</taxon>
        <taxon>Micrococcales</taxon>
        <taxon>Intrasporangiaceae</taxon>
        <taxon>Humibacillus</taxon>
    </lineage>
</organism>
<comment type="caution">
    <text evidence="1">The sequence shown here is derived from an EMBL/GenBank/DDBJ whole genome shotgun (WGS) entry which is preliminary data.</text>
</comment>
<reference evidence="1 2" key="1">
    <citation type="submission" date="2019-06" db="EMBL/GenBank/DDBJ databases">
        <title>Genome sequencing of plant associated microbes to promote plant fitness in Sorghum bicolor and Oryza sativa.</title>
        <authorList>
            <person name="Coleman-Derr D."/>
        </authorList>
    </citation>
    <scope>NUCLEOTIDE SEQUENCE [LARGE SCALE GENOMIC DNA]</scope>
    <source>
        <strain evidence="1 2">KV-663</strain>
    </source>
</reference>
<dbReference type="RefSeq" id="WP_141846000.1">
    <property type="nucleotide sequence ID" value="NZ_VFPM01000003.1"/>
</dbReference>
<protein>
    <recommendedName>
        <fullName evidence="3">Excreted virulence factor EspC (Type VII ESX diderm)</fullName>
    </recommendedName>
</protein>
<evidence type="ECO:0000313" key="1">
    <source>
        <dbReference type="EMBL" id="TQM58509.1"/>
    </source>
</evidence>
<proteinExistence type="predicted"/>
<sequence>MQFRVETGGLRESAAALEEVLARLERVRVVDEIAPVGSAFRGGETAVASGRACAGWSARLSALRSRVRATGAAVDVAAAGYEAVEEVARRAIASP</sequence>
<dbReference type="AlphaFoldDB" id="A0A543HJS0"/>
<dbReference type="EMBL" id="VFPM01000003">
    <property type="protein sequence ID" value="TQM58509.1"/>
    <property type="molecule type" value="Genomic_DNA"/>
</dbReference>